<name>A0A4U0Y3A4_9PEZI</name>
<sequence length="124" mass="13469">MLETLKGIHNDCCSAASLGPGGTRITKSRNVSANMVPPLITLEEHFVSQHITSAHALYNDFGQDLLFKLQDLGNERIQNMDAGSVNLQIISHAPITASAEQCRGMVDNPKHNVTSSLWRISSKG</sequence>
<evidence type="ECO:0000313" key="2">
    <source>
        <dbReference type="Proteomes" id="UP000309340"/>
    </source>
</evidence>
<comment type="caution">
    <text evidence="1">The sequence shown here is derived from an EMBL/GenBank/DDBJ whole genome shotgun (WGS) entry which is preliminary data.</text>
</comment>
<dbReference type="AlphaFoldDB" id="A0A4U0Y3A4"/>
<dbReference type="EMBL" id="NAJQ01000005">
    <property type="protein sequence ID" value="TKA83621.1"/>
    <property type="molecule type" value="Genomic_DNA"/>
</dbReference>
<accession>A0A4U0Y3A4</accession>
<dbReference type="Proteomes" id="UP000309340">
    <property type="component" value="Unassembled WGS sequence"/>
</dbReference>
<proteinExistence type="predicted"/>
<evidence type="ECO:0000313" key="1">
    <source>
        <dbReference type="EMBL" id="TKA83621.1"/>
    </source>
</evidence>
<organism evidence="1 2">
    <name type="scientific">Friedmanniomyces simplex</name>
    <dbReference type="NCBI Taxonomy" id="329884"/>
    <lineage>
        <taxon>Eukaryota</taxon>
        <taxon>Fungi</taxon>
        <taxon>Dikarya</taxon>
        <taxon>Ascomycota</taxon>
        <taxon>Pezizomycotina</taxon>
        <taxon>Dothideomycetes</taxon>
        <taxon>Dothideomycetidae</taxon>
        <taxon>Mycosphaerellales</taxon>
        <taxon>Teratosphaeriaceae</taxon>
        <taxon>Friedmanniomyces</taxon>
    </lineage>
</organism>
<protein>
    <submittedName>
        <fullName evidence="1">Uncharacterized protein</fullName>
    </submittedName>
</protein>
<gene>
    <name evidence="1" type="ORF">B0A55_00438</name>
</gene>
<reference evidence="1 2" key="1">
    <citation type="submission" date="2017-03" db="EMBL/GenBank/DDBJ databases">
        <title>Genomes of endolithic fungi from Antarctica.</title>
        <authorList>
            <person name="Coleine C."/>
            <person name="Masonjones S."/>
            <person name="Stajich J.E."/>
        </authorList>
    </citation>
    <scope>NUCLEOTIDE SEQUENCE [LARGE SCALE GENOMIC DNA]</scope>
    <source>
        <strain evidence="1 2">CCFEE 5184</strain>
    </source>
</reference>
<keyword evidence="2" id="KW-1185">Reference proteome</keyword>
<dbReference type="STRING" id="329884.A0A4U0Y3A4"/>
<dbReference type="OrthoDB" id="432010at2759"/>